<feature type="compositionally biased region" description="Basic and acidic residues" evidence="2">
    <location>
        <begin position="262"/>
        <end position="284"/>
    </location>
</feature>
<proteinExistence type="predicted"/>
<organism evidence="3 4">
    <name type="scientific">Symbiodinium microadriaticum</name>
    <name type="common">Dinoflagellate</name>
    <name type="synonym">Zooxanthella microadriatica</name>
    <dbReference type="NCBI Taxonomy" id="2951"/>
    <lineage>
        <taxon>Eukaryota</taxon>
        <taxon>Sar</taxon>
        <taxon>Alveolata</taxon>
        <taxon>Dinophyceae</taxon>
        <taxon>Suessiales</taxon>
        <taxon>Symbiodiniaceae</taxon>
        <taxon>Symbiodinium</taxon>
    </lineage>
</organism>
<dbReference type="EMBL" id="LSRX01000478">
    <property type="protein sequence ID" value="OLP96134.1"/>
    <property type="molecule type" value="Genomic_DNA"/>
</dbReference>
<feature type="compositionally biased region" description="Basic and acidic residues" evidence="2">
    <location>
        <begin position="829"/>
        <end position="838"/>
    </location>
</feature>
<feature type="compositionally biased region" description="Basic and acidic residues" evidence="2">
    <location>
        <begin position="863"/>
        <end position="873"/>
    </location>
</feature>
<keyword evidence="1" id="KW-0175">Coiled coil</keyword>
<feature type="region of interest" description="Disordered" evidence="2">
    <location>
        <begin position="133"/>
        <end position="160"/>
    </location>
</feature>
<name>A0A1Q9DLR9_SYMMI</name>
<gene>
    <name evidence="3" type="primary">hmu</name>
    <name evidence="3" type="ORF">AK812_SmicGene21646</name>
</gene>
<feature type="compositionally biased region" description="Basic and acidic residues" evidence="2">
    <location>
        <begin position="361"/>
        <end position="378"/>
    </location>
</feature>
<feature type="region of interest" description="Disordered" evidence="2">
    <location>
        <begin position="1180"/>
        <end position="1228"/>
    </location>
</feature>
<feature type="region of interest" description="Disordered" evidence="2">
    <location>
        <begin position="244"/>
        <end position="378"/>
    </location>
</feature>
<sequence length="1546" mass="170224">MVEQPMKYFLTEKAEKIAMAMQYFIEKHLCIETVRQDHSIVDFTNSAAGKAMDTEFGLNFNLLKLYIVNVMSPDGLPNLSDHRVALTHISCTYNLHPEVRRRGGKAVVKEWANGEGGRLLFALKMGWIEPDNENEEDDLINEDPGDDAEEEDSAAAEAEDGPEDLDDILLEELNQAYVDLAGNPEASGSADEPLPKNATTDPAVIAEGETMADDDRRGFKAYRLTLPDQKSTNPAKDYAKELQDLLDEMDDDGCPTVAESGNDIRDKQRELKASRKEELKDSKKARVKAGCKKPQALGKEADELPKKGQKRKDPEPNAAEPKTPSPGGLVHRRAEPKSGPKPSPPSKRGGRGRKPQLDLTQKQDKADQKKMERLRVSQAKADEMLKVVRESGISDLQPDRKGGSEGWIELGMEQARRPGTGDVAVVEMFSGVGSIAAGFHHYPDPEPSAPEQLEYDCLRKSEEDGKMKVLLDYKYSHGAGTDIEMTSIETMLKKVQAGELQVPALDYDWQEADLQPVQDFLQLWSYDGMALSKPDQPKHRVPVYVDEYLGLDARGYDLLFMDPDAGPKLMSFGLRGLQDFFLNDFVEDLEAVEVVFMCKQAVRGALDAIDDRRQYEQELQKRTAAAEDAAAKIKAGKTGDPVKDARRQLVSQQWLEAELKRLSAKSTELEKDMQCATDRAAARLHKVLNDLRSKNAVATPFLDRLEVWRQMDASQRVALQVMRNTPEETLEDTLVDKSPGQSEAPVPGTQPEPSLEDDGVEAELLSHTQRMLRLSSKFHGDSADDPDGLYGPVSEPNMVDGYAPEPDQPLGDGPQAGDGLKVSTTGESDGNKAQRGDGAKVSTEGESDGNKAQAAGDGLKVSTEGKSDGDKAQAGDGLKISTEGKSDGDKAHGDGGKLSTEGTSDGDKAQAGDGGKISTEGKSDGDKAQAGDGLKVSTEGMSDGNKAQDGGDASDTDSLIIADDAFFEAELARMVLKATKPTEVDVQLQELQKVNAALQRLNTTDIQAIPTAAPEPEKTSDTGKQMTMDPDGDAAQIELDKKCARNEYKNQTCPDVILKKAVEGNYSKAVMSELFNDYMKAGMNWLESDIVIQAKRKSQFLVSGSRNFELYKDLVAKHGEQKANELRMQKKMEQKVKGDYAQDVPHWMTHPDFPGDEAYEMFLVFEAARVTNNRPQVFNGADSAPLRHSGSASSLPSRLAGNENTDFVRNTGGKKKLPNADVNKDNKATKATNYGAKGSAKIKDARSLLTDAKTWTHKVNDERQKGLKGDAEASVSAQMCDGYLSQISFLVETLSTTIDDLEGKIVQGCKDVPITNVPVPVHTRDAKTSTWRTETRFTESGQKVICVSLNFLLDDSQQRYPLFIIRVVAASLNYVSHGIAPARFVADPSYVIDKKDFEGELESDPSRSLLKVHGFHHNCIKWCTLHTLNLGVAIWAAASAIFELMKFEARVVVTWLSYRLCSLKMDPIMDNIPRKERFHEMVKCLYWITEFFNLMDALPRLMNMDERKLLVLADKASVSYVKLSKMAVDDSVFASDAIDEHLKTRS</sequence>
<evidence type="ECO:0000313" key="4">
    <source>
        <dbReference type="Proteomes" id="UP000186817"/>
    </source>
</evidence>
<feature type="region of interest" description="Disordered" evidence="2">
    <location>
        <begin position="727"/>
        <end position="758"/>
    </location>
</feature>
<feature type="compositionally biased region" description="Basic and acidic residues" evidence="2">
    <location>
        <begin position="882"/>
        <end position="895"/>
    </location>
</feature>
<feature type="compositionally biased region" description="Basic and acidic residues" evidence="2">
    <location>
        <begin position="299"/>
        <end position="315"/>
    </location>
</feature>
<keyword evidence="4" id="KW-1185">Reference proteome</keyword>
<feature type="coiled-coil region" evidence="1">
    <location>
        <begin position="612"/>
        <end position="679"/>
    </location>
</feature>
<dbReference type="OrthoDB" id="418936at2759"/>
<reference evidence="3 4" key="1">
    <citation type="submission" date="2016-02" db="EMBL/GenBank/DDBJ databases">
        <title>Genome analysis of coral dinoflagellate symbionts highlights evolutionary adaptations to a symbiotic lifestyle.</title>
        <authorList>
            <person name="Aranda M."/>
            <person name="Li Y."/>
            <person name="Liew Y.J."/>
            <person name="Baumgarten S."/>
            <person name="Simakov O."/>
            <person name="Wilson M."/>
            <person name="Piel J."/>
            <person name="Ashoor H."/>
            <person name="Bougouffa S."/>
            <person name="Bajic V.B."/>
            <person name="Ryu T."/>
            <person name="Ravasi T."/>
            <person name="Bayer T."/>
            <person name="Micklem G."/>
            <person name="Kim H."/>
            <person name="Bhak J."/>
            <person name="Lajeunesse T.C."/>
            <person name="Voolstra C.R."/>
        </authorList>
    </citation>
    <scope>NUCLEOTIDE SEQUENCE [LARGE SCALE GENOMIC DNA]</scope>
    <source>
        <strain evidence="3 4">CCMP2467</strain>
    </source>
</reference>
<feature type="compositionally biased region" description="Basic and acidic residues" evidence="2">
    <location>
        <begin position="919"/>
        <end position="929"/>
    </location>
</feature>
<accession>A0A1Q9DLR9</accession>
<comment type="caution">
    <text evidence="3">The sequence shown here is derived from an EMBL/GenBank/DDBJ whole genome shotgun (WGS) entry which is preliminary data.</text>
</comment>
<evidence type="ECO:0000313" key="3">
    <source>
        <dbReference type="EMBL" id="OLP96134.1"/>
    </source>
</evidence>
<feature type="region of interest" description="Disordered" evidence="2">
    <location>
        <begin position="776"/>
        <end position="955"/>
    </location>
</feature>
<feature type="compositionally biased region" description="Polar residues" evidence="2">
    <location>
        <begin position="1190"/>
        <end position="1208"/>
    </location>
</feature>
<evidence type="ECO:0000256" key="2">
    <source>
        <dbReference type="SAM" id="MobiDB-lite"/>
    </source>
</evidence>
<protein>
    <submittedName>
        <fullName evidence="3">Halomucin</fullName>
    </submittedName>
</protein>
<feature type="compositionally biased region" description="Acidic residues" evidence="2">
    <location>
        <begin position="244"/>
        <end position="253"/>
    </location>
</feature>
<dbReference type="Proteomes" id="UP000186817">
    <property type="component" value="Unassembled WGS sequence"/>
</dbReference>
<evidence type="ECO:0000256" key="1">
    <source>
        <dbReference type="SAM" id="Coils"/>
    </source>
</evidence>